<feature type="region of interest" description="Disordered" evidence="11">
    <location>
        <begin position="526"/>
        <end position="548"/>
    </location>
</feature>
<dbReference type="FunFam" id="3.30.160.60:FF:000576">
    <property type="entry name" value="C2H2 transcription factor (AmdX)"/>
    <property type="match status" value="1"/>
</dbReference>
<dbReference type="EMBL" id="JAAQHG020000003">
    <property type="protein sequence ID" value="KAL1589903.1"/>
    <property type="molecule type" value="Genomic_DNA"/>
</dbReference>
<evidence type="ECO:0000256" key="6">
    <source>
        <dbReference type="ARBA" id="ARBA00022833"/>
    </source>
</evidence>
<evidence type="ECO:0000256" key="4">
    <source>
        <dbReference type="ARBA" id="ARBA00022737"/>
    </source>
</evidence>
<keyword evidence="14" id="KW-1185">Reference proteome</keyword>
<protein>
    <recommendedName>
        <fullName evidence="12">C2H2-type domain-containing protein</fullName>
    </recommendedName>
</protein>
<sequence>MKPENTVKAEAEHESPIHDETNGEAKAAVKDNATSEDKTKSQSGTAQFPPPKTDKPRPHVCTTCGRSFARLEHLKRHERSHTKEKPFECPECTRCFARRDLLLRHQQKLHMTNPASSRPRAGRRESVSGASVTGGNNRVRKNSVINTGNGAPGMAANGVRPRANTLGHIDLASLGLVDISNTNNSFNRMNALGLGTPAYGHGHGHHHSASISAGMPHQMNFDYRGMSTAMGHHGNIAGLPKIDTQAVNNMDVGNSLHTAPAVAGFGGFDLDQLFSPGTTINPAQLHFGGSNANANGNSMMTSMSSFTNTQPVIDENDDFGWMRNWSMQNMTTGVDNEDAIEDSSPSRISSGDSPGDFTDSMGNSNMALSMQNNSPWSQPDPTSQHAMTVGPFQMDALGSGLPNLDASMGTMSPGNMLDSTPMSDQYFNDIMMQQNMPQQAQQQAQQPQQHQTPPFQQEATFNTPQHFFPQSISTLGSNSPSMSSPSMNGSARQSSVTSVSTDSITDSTRQALLASLSLPTVFGGQHRKYSQPTVSSPLSPSVTRSSMQAPSLPSTAAIRKYVDAFIQFAHPHMPCLHIPTLTFDTLDFASSIRGQSSQAQSSIMGGGGCLILAMAAVGALYEYDHVASKELFESAKKMINLYLEERRKADMSNAQNGGLSGDANSQHTPLWLVQAMLLNVVYGHQCGDKVAADIASSHSAALVALARAADLCQPSQMSSPSTSDGHQDGEQSTPGDVHMTEGHASEHNQSGNYGHHSADLQTQWLNWKASEERKRTLFAIFIISSLLTTAYNQTPTIMNSEIALDLPCDEQLWSAESAQAWQNLGGLAAVESSSISFAGALSTLLTANQRNNGNFGSNTYNSNNPLGALQAGDAFGENDLRPSTYGCLVLINALHNYIWETRSRHQGRQWTAQETESMFSHIEPALNAWQAAWKANDHHKLERPNPFGLGPLSADSIPLLDLAFVRLFVNLSRSKEAFWQRDYDAMADELARGSEIVQHAEGSQADSEEKSSGSRQGPHAHKRMSHPSAQNTSKRERHLRKAAFYAADSLTIACSFNLTYADATAHELPIQSAMCFFDCCQVLAEWACTVQERVGRYLGVLGRDQIDLSGVPAIMLLEGEDVELLRKIESICESLELKRYQAENLLAMDLQQLNPSAPMHAMHNNVNLSACGYGSKTLRITAMMLEKAIVWPVTHVMAKALETQAAHMDRRADASTSP</sequence>
<feature type="region of interest" description="Disordered" evidence="11">
    <location>
        <begin position="714"/>
        <end position="755"/>
    </location>
</feature>
<comment type="caution">
    <text evidence="13">The sequence shown here is derived from an EMBL/GenBank/DDBJ whole genome shotgun (WGS) entry which is preliminary data.</text>
</comment>
<proteinExistence type="inferred from homology"/>
<dbReference type="Pfam" id="PF04082">
    <property type="entry name" value="Fungal_trans"/>
    <property type="match status" value="1"/>
</dbReference>
<dbReference type="GO" id="GO:0005634">
    <property type="term" value="C:nucleus"/>
    <property type="evidence" value="ECO:0007669"/>
    <property type="project" value="UniProtKB-SubCell"/>
</dbReference>
<keyword evidence="7" id="KW-0805">Transcription regulation</keyword>
<dbReference type="GO" id="GO:0000785">
    <property type="term" value="C:chromatin"/>
    <property type="evidence" value="ECO:0007669"/>
    <property type="project" value="TreeGrafter"/>
</dbReference>
<evidence type="ECO:0000256" key="10">
    <source>
        <dbReference type="PROSITE-ProRule" id="PRU00042"/>
    </source>
</evidence>
<dbReference type="SUPFAM" id="SSF57667">
    <property type="entry name" value="beta-beta-alpha zinc fingers"/>
    <property type="match status" value="1"/>
</dbReference>
<evidence type="ECO:0000313" key="14">
    <source>
        <dbReference type="Proteomes" id="UP000803884"/>
    </source>
</evidence>
<name>A0AB34KYP0_9PEZI</name>
<dbReference type="RefSeq" id="XP_069233008.1">
    <property type="nucleotide sequence ID" value="XM_069369938.1"/>
</dbReference>
<evidence type="ECO:0000313" key="13">
    <source>
        <dbReference type="EMBL" id="KAL1589903.1"/>
    </source>
</evidence>
<dbReference type="GO" id="GO:0006351">
    <property type="term" value="P:DNA-templated transcription"/>
    <property type="evidence" value="ECO:0007669"/>
    <property type="project" value="InterPro"/>
</dbReference>
<feature type="compositionally biased region" description="Polar residues" evidence="11">
    <location>
        <begin position="714"/>
        <end position="734"/>
    </location>
</feature>
<dbReference type="AlphaFoldDB" id="A0AB34KYP0"/>
<evidence type="ECO:0000256" key="11">
    <source>
        <dbReference type="SAM" id="MobiDB-lite"/>
    </source>
</evidence>
<feature type="domain" description="C2H2-type" evidence="12">
    <location>
        <begin position="59"/>
        <end position="86"/>
    </location>
</feature>
<dbReference type="PANTHER" id="PTHR40626:SF13">
    <property type="entry name" value="RESPIRATION FACTOR 2-RELATED"/>
    <property type="match status" value="1"/>
</dbReference>
<dbReference type="Gene3D" id="3.30.160.60">
    <property type="entry name" value="Classic Zinc Finger"/>
    <property type="match status" value="2"/>
</dbReference>
<dbReference type="PROSITE" id="PS00028">
    <property type="entry name" value="ZINC_FINGER_C2H2_1"/>
    <property type="match status" value="2"/>
</dbReference>
<dbReference type="FunFam" id="3.30.160.60:FF:000761">
    <property type="entry name" value="Zinc finger protein 449"/>
    <property type="match status" value="1"/>
</dbReference>
<dbReference type="SMART" id="SM00355">
    <property type="entry name" value="ZnF_C2H2"/>
    <property type="match status" value="2"/>
</dbReference>
<feature type="compositionally biased region" description="Low complexity" evidence="11">
    <location>
        <begin position="530"/>
        <end position="546"/>
    </location>
</feature>
<gene>
    <name evidence="13" type="ORF">WHR41_01332</name>
</gene>
<feature type="compositionally biased region" description="Basic and acidic residues" evidence="11">
    <location>
        <begin position="1"/>
        <end position="40"/>
    </location>
</feature>
<evidence type="ECO:0000256" key="7">
    <source>
        <dbReference type="ARBA" id="ARBA00023015"/>
    </source>
</evidence>
<feature type="region of interest" description="Disordered" evidence="11">
    <location>
        <begin position="998"/>
        <end position="1033"/>
    </location>
</feature>
<keyword evidence="6" id="KW-0862">Zinc</keyword>
<evidence type="ECO:0000256" key="1">
    <source>
        <dbReference type="ARBA" id="ARBA00004123"/>
    </source>
</evidence>
<dbReference type="PROSITE" id="PS50157">
    <property type="entry name" value="ZINC_FINGER_C2H2_2"/>
    <property type="match status" value="2"/>
</dbReference>
<evidence type="ECO:0000256" key="3">
    <source>
        <dbReference type="ARBA" id="ARBA00022723"/>
    </source>
</evidence>
<evidence type="ECO:0000256" key="2">
    <source>
        <dbReference type="ARBA" id="ARBA00006991"/>
    </source>
</evidence>
<feature type="region of interest" description="Disordered" evidence="11">
    <location>
        <begin position="436"/>
        <end position="455"/>
    </location>
</feature>
<feature type="region of interest" description="Disordered" evidence="11">
    <location>
        <begin position="467"/>
        <end position="503"/>
    </location>
</feature>
<dbReference type="InterPro" id="IPR007219">
    <property type="entry name" value="XnlR_reg_dom"/>
</dbReference>
<dbReference type="GO" id="GO:0008270">
    <property type="term" value="F:zinc ion binding"/>
    <property type="evidence" value="ECO:0007669"/>
    <property type="project" value="UniProtKB-KW"/>
</dbReference>
<dbReference type="InterPro" id="IPR013087">
    <property type="entry name" value="Znf_C2H2_type"/>
</dbReference>
<feature type="region of interest" description="Disordered" evidence="11">
    <location>
        <begin position="336"/>
        <end position="387"/>
    </location>
</feature>
<feature type="compositionally biased region" description="Polar residues" evidence="11">
    <location>
        <begin position="360"/>
        <end position="386"/>
    </location>
</feature>
<dbReference type="PANTHER" id="PTHR40626">
    <property type="entry name" value="MIP31509P"/>
    <property type="match status" value="1"/>
</dbReference>
<feature type="domain" description="C2H2-type" evidence="12">
    <location>
        <begin position="87"/>
        <end position="115"/>
    </location>
</feature>
<feature type="region of interest" description="Disordered" evidence="11">
    <location>
        <begin position="108"/>
        <end position="155"/>
    </location>
</feature>
<evidence type="ECO:0000256" key="9">
    <source>
        <dbReference type="ARBA" id="ARBA00023242"/>
    </source>
</evidence>
<feature type="region of interest" description="Disordered" evidence="11">
    <location>
        <begin position="1"/>
        <end position="61"/>
    </location>
</feature>
<dbReference type="GO" id="GO:0000978">
    <property type="term" value="F:RNA polymerase II cis-regulatory region sequence-specific DNA binding"/>
    <property type="evidence" value="ECO:0007669"/>
    <property type="project" value="InterPro"/>
</dbReference>
<dbReference type="InterPro" id="IPR036236">
    <property type="entry name" value="Znf_C2H2_sf"/>
</dbReference>
<dbReference type="InterPro" id="IPR051059">
    <property type="entry name" value="VerF-like"/>
</dbReference>
<evidence type="ECO:0000259" key="12">
    <source>
        <dbReference type="PROSITE" id="PS50157"/>
    </source>
</evidence>
<keyword evidence="8" id="KW-0804">Transcription</keyword>
<feature type="compositionally biased region" description="Low complexity" evidence="11">
    <location>
        <begin position="342"/>
        <end position="356"/>
    </location>
</feature>
<dbReference type="Pfam" id="PF00096">
    <property type="entry name" value="zf-C2H2"/>
    <property type="match status" value="2"/>
</dbReference>
<dbReference type="GO" id="GO:0000981">
    <property type="term" value="F:DNA-binding transcription factor activity, RNA polymerase II-specific"/>
    <property type="evidence" value="ECO:0007669"/>
    <property type="project" value="InterPro"/>
</dbReference>
<comment type="subcellular location">
    <subcellularLocation>
        <location evidence="1">Nucleus</location>
    </subcellularLocation>
</comment>
<dbReference type="GeneID" id="96002776"/>
<keyword evidence="4" id="KW-0677">Repeat</keyword>
<dbReference type="Proteomes" id="UP000803884">
    <property type="component" value="Unassembled WGS sequence"/>
</dbReference>
<feature type="compositionally biased region" description="Low complexity" evidence="11">
    <location>
        <begin position="476"/>
        <end position="503"/>
    </location>
</feature>
<dbReference type="CDD" id="cd12148">
    <property type="entry name" value="fungal_TF_MHR"/>
    <property type="match status" value="1"/>
</dbReference>
<comment type="similarity">
    <text evidence="2">Belongs to the krueppel C2H2-type zinc-finger protein family.</text>
</comment>
<organism evidence="13 14">
    <name type="scientific">Cladosporium halotolerans</name>
    <dbReference type="NCBI Taxonomy" id="1052096"/>
    <lineage>
        <taxon>Eukaryota</taxon>
        <taxon>Fungi</taxon>
        <taxon>Dikarya</taxon>
        <taxon>Ascomycota</taxon>
        <taxon>Pezizomycotina</taxon>
        <taxon>Dothideomycetes</taxon>
        <taxon>Dothideomycetidae</taxon>
        <taxon>Cladosporiales</taxon>
        <taxon>Cladosporiaceae</taxon>
        <taxon>Cladosporium</taxon>
    </lineage>
</organism>
<reference evidence="13 14" key="1">
    <citation type="journal article" date="2020" name="Microbiol. Resour. Announc.">
        <title>Draft Genome Sequence of a Cladosporium Species Isolated from the Mesophotic Ascidian Didemnum maculosum.</title>
        <authorList>
            <person name="Gioti A."/>
            <person name="Siaperas R."/>
            <person name="Nikolaivits E."/>
            <person name="Le Goff G."/>
            <person name="Ouazzani J."/>
            <person name="Kotoulas G."/>
            <person name="Topakas E."/>
        </authorList>
    </citation>
    <scope>NUCLEOTIDE SEQUENCE [LARGE SCALE GENOMIC DNA]</scope>
    <source>
        <strain evidence="13 14">TM138-S3</strain>
    </source>
</reference>
<keyword evidence="3" id="KW-0479">Metal-binding</keyword>
<keyword evidence="9" id="KW-0539">Nucleus</keyword>
<evidence type="ECO:0000256" key="8">
    <source>
        <dbReference type="ARBA" id="ARBA00023163"/>
    </source>
</evidence>
<keyword evidence="5 10" id="KW-0863">Zinc-finger</keyword>
<evidence type="ECO:0000256" key="5">
    <source>
        <dbReference type="ARBA" id="ARBA00022771"/>
    </source>
</evidence>
<accession>A0AB34KYP0</accession>